<dbReference type="EMBL" id="JASPKY010000072">
    <property type="protein sequence ID" value="KAK9739663.1"/>
    <property type="molecule type" value="Genomic_DNA"/>
</dbReference>
<comment type="caution">
    <text evidence="2">The sequence shown here is derived from an EMBL/GenBank/DDBJ whole genome shotgun (WGS) entry which is preliminary data.</text>
</comment>
<dbReference type="Pfam" id="PF10545">
    <property type="entry name" value="MADF_DNA_bdg"/>
    <property type="match status" value="1"/>
</dbReference>
<gene>
    <name evidence="2" type="ORF">QE152_g8837</name>
</gene>
<sequence>MDNAEFISSIQQYPSLYDPTNKDYKDVEKKQAVWSTIAKKYNLKNGSIARQKWKNLRDSYVKYLRDLKFSTGQKKGRYSNWIYCEHMNFLEPFIEFRKTANDNSNHIEKSDLIDDDCLEEKEEFLVNLPYSEESDDDPLQENFKKRKRRREFEVEDDVDVFFSGLAKIVKKLPSTTQAKLKLQCSNLIINAELKYEEERQRRSASPEYVSVYKVSPNS</sequence>
<organism evidence="2 3">
    <name type="scientific">Popillia japonica</name>
    <name type="common">Japanese beetle</name>
    <dbReference type="NCBI Taxonomy" id="7064"/>
    <lineage>
        <taxon>Eukaryota</taxon>
        <taxon>Metazoa</taxon>
        <taxon>Ecdysozoa</taxon>
        <taxon>Arthropoda</taxon>
        <taxon>Hexapoda</taxon>
        <taxon>Insecta</taxon>
        <taxon>Pterygota</taxon>
        <taxon>Neoptera</taxon>
        <taxon>Endopterygota</taxon>
        <taxon>Coleoptera</taxon>
        <taxon>Polyphaga</taxon>
        <taxon>Scarabaeiformia</taxon>
        <taxon>Scarabaeidae</taxon>
        <taxon>Rutelinae</taxon>
        <taxon>Popillia</taxon>
    </lineage>
</organism>
<accession>A0AAW1M0G7</accession>
<dbReference type="InterPro" id="IPR006578">
    <property type="entry name" value="MADF-dom"/>
</dbReference>
<dbReference type="PANTHER" id="PTHR12243:SF67">
    <property type="entry name" value="COREPRESSOR OF PANGOLIN, ISOFORM A-RELATED"/>
    <property type="match status" value="1"/>
</dbReference>
<dbReference type="GO" id="GO:0005667">
    <property type="term" value="C:transcription regulator complex"/>
    <property type="evidence" value="ECO:0007669"/>
    <property type="project" value="TreeGrafter"/>
</dbReference>
<feature type="domain" description="MADF" evidence="1">
    <location>
        <begin position="5"/>
        <end position="95"/>
    </location>
</feature>
<keyword evidence="3" id="KW-1185">Reference proteome</keyword>
<protein>
    <submittedName>
        <fullName evidence="2">Alcohol dehydrogenase transcription factor Myb/SANT-like</fullName>
    </submittedName>
</protein>
<dbReference type="GO" id="GO:0006357">
    <property type="term" value="P:regulation of transcription by RNA polymerase II"/>
    <property type="evidence" value="ECO:0007669"/>
    <property type="project" value="TreeGrafter"/>
</dbReference>
<reference evidence="2 3" key="1">
    <citation type="journal article" date="2024" name="BMC Genomics">
        <title>De novo assembly and annotation of Popillia japonica's genome with initial clues to its potential as an invasive pest.</title>
        <authorList>
            <person name="Cucini C."/>
            <person name="Boschi S."/>
            <person name="Funari R."/>
            <person name="Cardaioli E."/>
            <person name="Iannotti N."/>
            <person name="Marturano G."/>
            <person name="Paoli F."/>
            <person name="Bruttini M."/>
            <person name="Carapelli A."/>
            <person name="Frati F."/>
            <person name="Nardi F."/>
        </authorList>
    </citation>
    <scope>NUCLEOTIDE SEQUENCE [LARGE SCALE GENOMIC DNA]</scope>
    <source>
        <strain evidence="2">DMR45628</strain>
    </source>
</reference>
<dbReference type="PANTHER" id="PTHR12243">
    <property type="entry name" value="MADF DOMAIN TRANSCRIPTION FACTOR"/>
    <property type="match status" value="1"/>
</dbReference>
<evidence type="ECO:0000313" key="2">
    <source>
        <dbReference type="EMBL" id="KAK9739663.1"/>
    </source>
</evidence>
<name>A0AAW1M0G7_POPJA</name>
<proteinExistence type="predicted"/>
<evidence type="ECO:0000259" key="1">
    <source>
        <dbReference type="PROSITE" id="PS51029"/>
    </source>
</evidence>
<dbReference type="GO" id="GO:0005634">
    <property type="term" value="C:nucleus"/>
    <property type="evidence" value="ECO:0007669"/>
    <property type="project" value="TreeGrafter"/>
</dbReference>
<dbReference type="AlphaFoldDB" id="A0AAW1M0G7"/>
<dbReference type="SMART" id="SM00595">
    <property type="entry name" value="MADF"/>
    <property type="match status" value="1"/>
</dbReference>
<dbReference type="Proteomes" id="UP001458880">
    <property type="component" value="Unassembled WGS sequence"/>
</dbReference>
<dbReference type="PROSITE" id="PS51029">
    <property type="entry name" value="MADF"/>
    <property type="match status" value="1"/>
</dbReference>
<evidence type="ECO:0000313" key="3">
    <source>
        <dbReference type="Proteomes" id="UP001458880"/>
    </source>
</evidence>
<dbReference type="InterPro" id="IPR039353">
    <property type="entry name" value="TF_Adf1"/>
</dbReference>